<dbReference type="InterPro" id="IPR000073">
    <property type="entry name" value="AB_hydrolase_1"/>
</dbReference>
<dbReference type="AlphaFoldDB" id="A0A9D1IW50"/>
<evidence type="ECO:0000313" key="4">
    <source>
        <dbReference type="Proteomes" id="UP000824239"/>
    </source>
</evidence>
<organism evidence="3 4">
    <name type="scientific">Candidatus Avoscillospira avicola</name>
    <dbReference type="NCBI Taxonomy" id="2840706"/>
    <lineage>
        <taxon>Bacteria</taxon>
        <taxon>Bacillati</taxon>
        <taxon>Bacillota</taxon>
        <taxon>Clostridia</taxon>
        <taxon>Eubacteriales</taxon>
        <taxon>Oscillospiraceae</taxon>
        <taxon>Oscillospiraceae incertae sedis</taxon>
        <taxon>Candidatus Avoscillospira</taxon>
    </lineage>
</organism>
<comment type="caution">
    <text evidence="3">The sequence shown here is derived from an EMBL/GenBank/DDBJ whole genome shotgun (WGS) entry which is preliminary data.</text>
</comment>
<dbReference type="Gene3D" id="3.40.50.1820">
    <property type="entry name" value="alpha/beta hydrolase"/>
    <property type="match status" value="1"/>
</dbReference>
<dbReference type="GO" id="GO:0016787">
    <property type="term" value="F:hydrolase activity"/>
    <property type="evidence" value="ECO:0007669"/>
    <property type="project" value="UniProtKB-KW"/>
</dbReference>
<sequence>MLFVWIALGLLLALALTSVGMFLFVFYRRAVEPYDNPETLDASRWRDYREPILAGLAWLKAQPTERMEIESFDGLRLSGLWVPNPAARGAIILFHGYRSSPVIDLTAGLQHYYAMGFSLLICDQRAHGKSGGRIITMGIKERYDAKAWAEALARKLGRETPIFLGGVSMGAATVLMASNLPMEANVRGIVADCGFTSPGDIIRYLMRRHYHVPPRPAAGLLNLSCRLLGGFGLDQWSTVRAVAETTRPILFFHGEEDHFVPKEMTEAAYRACRGEKTLLEFPGAGHGLSYMADTPRYLAALRTFFDAALADAPHE</sequence>
<gene>
    <name evidence="3" type="ORF">IAA53_02750</name>
</gene>
<dbReference type="InterPro" id="IPR029058">
    <property type="entry name" value="AB_hydrolase_fold"/>
</dbReference>
<reference evidence="3" key="2">
    <citation type="journal article" date="2021" name="PeerJ">
        <title>Extensive microbial diversity within the chicken gut microbiome revealed by metagenomics and culture.</title>
        <authorList>
            <person name="Gilroy R."/>
            <person name="Ravi A."/>
            <person name="Getino M."/>
            <person name="Pursley I."/>
            <person name="Horton D.L."/>
            <person name="Alikhan N.F."/>
            <person name="Baker D."/>
            <person name="Gharbi K."/>
            <person name="Hall N."/>
            <person name="Watson M."/>
            <person name="Adriaenssens E.M."/>
            <person name="Foster-Nyarko E."/>
            <person name="Jarju S."/>
            <person name="Secka A."/>
            <person name="Antonio M."/>
            <person name="Oren A."/>
            <person name="Chaudhuri R.R."/>
            <person name="La Ragione R."/>
            <person name="Hildebrand F."/>
            <person name="Pallen M.J."/>
        </authorList>
    </citation>
    <scope>NUCLEOTIDE SEQUENCE</scope>
    <source>
        <strain evidence="3">ChiBcec15-4380</strain>
    </source>
</reference>
<name>A0A9D1IW50_9FIRM</name>
<evidence type="ECO:0000259" key="2">
    <source>
        <dbReference type="Pfam" id="PF12697"/>
    </source>
</evidence>
<keyword evidence="1" id="KW-0472">Membrane</keyword>
<keyword evidence="3" id="KW-0378">Hydrolase</keyword>
<dbReference type="EMBL" id="DVHE01000019">
    <property type="protein sequence ID" value="HIR50198.1"/>
    <property type="molecule type" value="Genomic_DNA"/>
</dbReference>
<feature type="domain" description="AB hydrolase-1" evidence="2">
    <location>
        <begin position="91"/>
        <end position="300"/>
    </location>
</feature>
<accession>A0A9D1IW50</accession>
<dbReference type="Pfam" id="PF12697">
    <property type="entry name" value="Abhydrolase_6"/>
    <property type="match status" value="1"/>
</dbReference>
<dbReference type="InterPro" id="IPR052920">
    <property type="entry name" value="DNA-binding_regulatory"/>
</dbReference>
<dbReference type="PANTHER" id="PTHR43358:SF4">
    <property type="entry name" value="ALPHA_BETA HYDROLASE FOLD-1 DOMAIN-CONTAINING PROTEIN"/>
    <property type="match status" value="1"/>
</dbReference>
<dbReference type="PANTHER" id="PTHR43358">
    <property type="entry name" value="ALPHA/BETA-HYDROLASE"/>
    <property type="match status" value="1"/>
</dbReference>
<evidence type="ECO:0000256" key="1">
    <source>
        <dbReference type="SAM" id="Phobius"/>
    </source>
</evidence>
<feature type="transmembrane region" description="Helical" evidence="1">
    <location>
        <begin position="6"/>
        <end position="27"/>
    </location>
</feature>
<protein>
    <submittedName>
        <fullName evidence="3">Alpha/beta hydrolase</fullName>
    </submittedName>
</protein>
<dbReference type="Proteomes" id="UP000824239">
    <property type="component" value="Unassembled WGS sequence"/>
</dbReference>
<proteinExistence type="predicted"/>
<dbReference type="SUPFAM" id="SSF53474">
    <property type="entry name" value="alpha/beta-Hydrolases"/>
    <property type="match status" value="1"/>
</dbReference>
<evidence type="ECO:0000313" key="3">
    <source>
        <dbReference type="EMBL" id="HIR50198.1"/>
    </source>
</evidence>
<reference evidence="3" key="1">
    <citation type="submission" date="2020-10" db="EMBL/GenBank/DDBJ databases">
        <authorList>
            <person name="Gilroy R."/>
        </authorList>
    </citation>
    <scope>NUCLEOTIDE SEQUENCE</scope>
    <source>
        <strain evidence="3">ChiBcec15-4380</strain>
    </source>
</reference>
<keyword evidence="1" id="KW-1133">Transmembrane helix</keyword>
<keyword evidence="1" id="KW-0812">Transmembrane</keyword>